<gene>
    <name evidence="2" type="ORF">Micbo1qcDRAFT_163621</name>
</gene>
<feature type="chain" id="PRO_5007293367" evidence="1">
    <location>
        <begin position="24"/>
        <end position="73"/>
    </location>
</feature>
<name>A0A136J1M7_9PEZI</name>
<keyword evidence="1" id="KW-0732">Signal</keyword>
<keyword evidence="3" id="KW-1185">Reference proteome</keyword>
<sequence length="73" mass="7658">MAHGSGRAGAVTAWLRLIETSCATLSSPEPSACSFVTNPTHDSVFGVYPGEGEDSVLSRLAGKGLRLQQPNNR</sequence>
<dbReference type="InParanoid" id="A0A136J1M7"/>
<protein>
    <submittedName>
        <fullName evidence="2">Uncharacterized protein</fullName>
    </submittedName>
</protein>
<organism evidence="2 3">
    <name type="scientific">Microdochium bolleyi</name>
    <dbReference type="NCBI Taxonomy" id="196109"/>
    <lineage>
        <taxon>Eukaryota</taxon>
        <taxon>Fungi</taxon>
        <taxon>Dikarya</taxon>
        <taxon>Ascomycota</taxon>
        <taxon>Pezizomycotina</taxon>
        <taxon>Sordariomycetes</taxon>
        <taxon>Xylariomycetidae</taxon>
        <taxon>Xylariales</taxon>
        <taxon>Microdochiaceae</taxon>
        <taxon>Microdochium</taxon>
    </lineage>
</organism>
<dbReference type="AlphaFoldDB" id="A0A136J1M7"/>
<proteinExistence type="predicted"/>
<reference evidence="3" key="1">
    <citation type="submission" date="2016-02" db="EMBL/GenBank/DDBJ databases">
        <title>Draft genome sequence of Microdochium bolleyi, a fungal endophyte of beachgrass.</title>
        <authorList>
            <consortium name="DOE Joint Genome Institute"/>
            <person name="David A.S."/>
            <person name="May G."/>
            <person name="Haridas S."/>
            <person name="Lim J."/>
            <person name="Wang M."/>
            <person name="Labutti K."/>
            <person name="Lipzen A."/>
            <person name="Barry K."/>
            <person name="Grigoriev I.V."/>
        </authorList>
    </citation>
    <scope>NUCLEOTIDE SEQUENCE [LARGE SCALE GENOMIC DNA]</scope>
    <source>
        <strain evidence="3">J235TASD1</strain>
    </source>
</reference>
<feature type="signal peptide" evidence="1">
    <location>
        <begin position="1"/>
        <end position="23"/>
    </location>
</feature>
<dbReference type="EMBL" id="KQ964251">
    <property type="protein sequence ID" value="KXJ90936.1"/>
    <property type="molecule type" value="Genomic_DNA"/>
</dbReference>
<evidence type="ECO:0000313" key="2">
    <source>
        <dbReference type="EMBL" id="KXJ90936.1"/>
    </source>
</evidence>
<evidence type="ECO:0000256" key="1">
    <source>
        <dbReference type="SAM" id="SignalP"/>
    </source>
</evidence>
<evidence type="ECO:0000313" key="3">
    <source>
        <dbReference type="Proteomes" id="UP000070501"/>
    </source>
</evidence>
<dbReference type="Proteomes" id="UP000070501">
    <property type="component" value="Unassembled WGS sequence"/>
</dbReference>
<accession>A0A136J1M7</accession>